<dbReference type="InterPro" id="IPR019080">
    <property type="entry name" value="YqaJ_viral_recombinase"/>
</dbReference>
<accession>A0A6G0T0W4</accession>
<dbReference type="InterPro" id="IPR001878">
    <property type="entry name" value="Znf_CCHC"/>
</dbReference>
<name>A0A6G0T0W4_APHGL</name>
<feature type="region of interest" description="Disordered" evidence="1">
    <location>
        <begin position="557"/>
        <end position="603"/>
    </location>
</feature>
<evidence type="ECO:0000313" key="3">
    <source>
        <dbReference type="EMBL" id="KAE9524290.1"/>
    </source>
</evidence>
<evidence type="ECO:0000259" key="2">
    <source>
        <dbReference type="SMART" id="SM00343"/>
    </source>
</evidence>
<feature type="region of interest" description="Disordered" evidence="1">
    <location>
        <begin position="359"/>
        <end position="395"/>
    </location>
</feature>
<evidence type="ECO:0000256" key="1">
    <source>
        <dbReference type="SAM" id="MobiDB-lite"/>
    </source>
</evidence>
<comment type="caution">
    <text evidence="3">The sequence shown here is derived from an EMBL/GenBank/DDBJ whole genome shotgun (WGS) entry which is preliminary data.</text>
</comment>
<dbReference type="OrthoDB" id="6618799at2759"/>
<feature type="domain" description="CCHC-type" evidence="2">
    <location>
        <begin position="538"/>
        <end position="554"/>
    </location>
</feature>
<dbReference type="GO" id="GO:0008270">
    <property type="term" value="F:zinc ion binding"/>
    <property type="evidence" value="ECO:0007669"/>
    <property type="project" value="InterPro"/>
</dbReference>
<dbReference type="SMART" id="SM00343">
    <property type="entry name" value="ZnF_C2HC"/>
    <property type="match status" value="1"/>
</dbReference>
<proteinExistence type="predicted"/>
<dbReference type="PANTHER" id="PTHR47526">
    <property type="entry name" value="ATP-DEPENDENT DNA HELICASE"/>
    <property type="match status" value="1"/>
</dbReference>
<dbReference type="Proteomes" id="UP000475862">
    <property type="component" value="Unassembled WGS sequence"/>
</dbReference>
<dbReference type="Pfam" id="PF09588">
    <property type="entry name" value="YqaJ"/>
    <property type="match status" value="1"/>
</dbReference>
<dbReference type="SUPFAM" id="SSF52980">
    <property type="entry name" value="Restriction endonuclease-like"/>
    <property type="match status" value="1"/>
</dbReference>
<protein>
    <recommendedName>
        <fullName evidence="2">CCHC-type domain-containing protein</fullName>
    </recommendedName>
</protein>
<organism evidence="3 4">
    <name type="scientific">Aphis glycines</name>
    <name type="common">Soybean aphid</name>
    <dbReference type="NCBI Taxonomy" id="307491"/>
    <lineage>
        <taxon>Eukaryota</taxon>
        <taxon>Metazoa</taxon>
        <taxon>Ecdysozoa</taxon>
        <taxon>Arthropoda</taxon>
        <taxon>Hexapoda</taxon>
        <taxon>Insecta</taxon>
        <taxon>Pterygota</taxon>
        <taxon>Neoptera</taxon>
        <taxon>Paraneoptera</taxon>
        <taxon>Hemiptera</taxon>
        <taxon>Sternorrhyncha</taxon>
        <taxon>Aphidomorpha</taxon>
        <taxon>Aphidoidea</taxon>
        <taxon>Aphididae</taxon>
        <taxon>Aphidini</taxon>
        <taxon>Aphis</taxon>
        <taxon>Aphis</taxon>
    </lineage>
</organism>
<keyword evidence="4" id="KW-1185">Reference proteome</keyword>
<feature type="compositionally biased region" description="Low complexity" evidence="1">
    <location>
        <begin position="384"/>
        <end position="395"/>
    </location>
</feature>
<evidence type="ECO:0000313" key="4">
    <source>
        <dbReference type="Proteomes" id="UP000475862"/>
    </source>
</evidence>
<dbReference type="Gene3D" id="3.90.320.10">
    <property type="match status" value="1"/>
</dbReference>
<dbReference type="PANTHER" id="PTHR47526:SF4">
    <property type="entry name" value="SWIM-TYPE DOMAIN-CONTAINING PROTEIN"/>
    <property type="match status" value="1"/>
</dbReference>
<reference evidence="3 4" key="1">
    <citation type="submission" date="2019-08" db="EMBL/GenBank/DDBJ databases">
        <title>The genome of the soybean aphid Biotype 1, its phylome, world population structure and adaptation to the North American continent.</title>
        <authorList>
            <person name="Giordano R."/>
            <person name="Donthu R.K."/>
            <person name="Hernandez A.G."/>
            <person name="Wright C.L."/>
            <person name="Zimin A.V."/>
        </authorList>
    </citation>
    <scope>NUCLEOTIDE SEQUENCE [LARGE SCALE GENOMIC DNA]</scope>
    <source>
        <tissue evidence="3">Whole aphids</tissue>
    </source>
</reference>
<sequence length="603" mass="67703">MLDEFKAFKSLEAYNFFASGWIYNTKWYAINDVVLVVAEVAHSQSLNDAKLLPWIVLKFSGEVKSVTDVFAYWTVPSNTNVSSQKISEIDFNQPKKIGTNHPKSYKTKADYIKNLPMTINDTQHLNSFLTKLEKVDSNATILKVIPPFNLKFKTDLFTKSFMGMYKDEYALLSKEDLVILGSKLDFSLTKDECENIELIIRQRAECKEWFYYRSGCITASKVREVCFTKTCSSCISLLKTICYPLEKTLKNQATVWGTTHENEAKAFYSEKLKNDHIHFSVINSGLIINPCFPFIGASPDGKINCDCCGTGVLEIKCPYSLTQNKKNRKSWLKPISNKPSIKTNATQITKPTNAYTSQTTLLSRSKIPKTPTSTTPPHTPTPTAPAFLPSSTSTATSDINNQVITTNITTHNTNRNYASAASNVNSPSREQALVFNSIDGIPQRDYIVAIAKRIVISNICLSIPNHVILDALKNINVIPVSEIAYLKAGINIEGYEHILSFRRQMFIKHEESPNLPGSLPLLHNQTEHRVFFTDDRITCFLCKSTGHTSNNCKKINVNPQTTTLPIQPEPVEEPPLEEPSFYPHTSISTSEMNISSPFSKKKS</sequence>
<dbReference type="GO" id="GO:0003676">
    <property type="term" value="F:nucleic acid binding"/>
    <property type="evidence" value="ECO:0007669"/>
    <property type="project" value="InterPro"/>
</dbReference>
<dbReference type="AlphaFoldDB" id="A0A6G0T0W4"/>
<dbReference type="InterPro" id="IPR011335">
    <property type="entry name" value="Restrct_endonuc-II-like"/>
</dbReference>
<dbReference type="GO" id="GO:0006281">
    <property type="term" value="P:DNA repair"/>
    <property type="evidence" value="ECO:0007669"/>
    <property type="project" value="UniProtKB-ARBA"/>
</dbReference>
<dbReference type="EMBL" id="VYZN01000070">
    <property type="protein sequence ID" value="KAE9524290.1"/>
    <property type="molecule type" value="Genomic_DNA"/>
</dbReference>
<gene>
    <name evidence="3" type="ORF">AGLY_015329</name>
</gene>
<feature type="compositionally biased region" description="Polar residues" evidence="1">
    <location>
        <begin position="583"/>
        <end position="603"/>
    </location>
</feature>
<dbReference type="CDD" id="cd22343">
    <property type="entry name" value="PDDEXK_lambda_exonuclease-like"/>
    <property type="match status" value="1"/>
</dbReference>
<dbReference type="InterPro" id="IPR011604">
    <property type="entry name" value="PDDEXK-like_dom_sf"/>
</dbReference>